<evidence type="ECO:0000313" key="1">
    <source>
        <dbReference type="EMBL" id="SNV02281.1"/>
    </source>
</evidence>
<gene>
    <name evidence="1" type="ORF">SAMEA4364220_01573</name>
</gene>
<dbReference type="AlphaFoldDB" id="A0A239TWC9"/>
<accession>A0A239TWC9</accession>
<dbReference type="GeneID" id="78507570"/>
<dbReference type="EMBL" id="LT906446">
    <property type="protein sequence ID" value="SNV02281.1"/>
    <property type="molecule type" value="Genomic_DNA"/>
</dbReference>
<sequence length="77" mass="9171">MMTTKLDSEQLLLRNLKDAGCNQDLIERFLELEEAGKKQEQLHLLFAYRADLLEKLHMSQNKLDCLDYLVYEIRKNK</sequence>
<protein>
    <submittedName>
        <fullName evidence="1">Uncharacterized protein</fullName>
    </submittedName>
</protein>
<name>A0A239TWC9_9FIRM</name>
<evidence type="ECO:0000313" key="2">
    <source>
        <dbReference type="Proteomes" id="UP000215383"/>
    </source>
</evidence>
<reference evidence="1 2" key="1">
    <citation type="submission" date="2017-06" db="EMBL/GenBank/DDBJ databases">
        <authorList>
            <consortium name="Pathogen Informatics"/>
        </authorList>
    </citation>
    <scope>NUCLEOTIDE SEQUENCE [LARGE SCALE GENOMIC DNA]</scope>
    <source>
        <strain evidence="1 2">NCTC10570</strain>
    </source>
</reference>
<dbReference type="eggNOG" id="ENOG5033ACP">
    <property type="taxonomic scope" value="Bacteria"/>
</dbReference>
<keyword evidence="2" id="KW-1185">Reference proteome</keyword>
<proteinExistence type="predicted"/>
<dbReference type="RefSeq" id="WP_027890229.1">
    <property type="nucleotide sequence ID" value="NZ_LT906446.1"/>
</dbReference>
<organism evidence="1 2">
    <name type="scientific">Megamonas hypermegale</name>
    <dbReference type="NCBI Taxonomy" id="158847"/>
    <lineage>
        <taxon>Bacteria</taxon>
        <taxon>Bacillati</taxon>
        <taxon>Bacillota</taxon>
        <taxon>Negativicutes</taxon>
        <taxon>Selenomonadales</taxon>
        <taxon>Selenomonadaceae</taxon>
        <taxon>Megamonas</taxon>
    </lineage>
</organism>
<dbReference type="Proteomes" id="UP000215383">
    <property type="component" value="Chromosome 1"/>
</dbReference>